<dbReference type="Gene3D" id="3.40.30.10">
    <property type="entry name" value="Glutaredoxin"/>
    <property type="match status" value="1"/>
</dbReference>
<dbReference type="InterPro" id="IPR013766">
    <property type="entry name" value="Thioredoxin_domain"/>
</dbReference>
<evidence type="ECO:0000259" key="11">
    <source>
        <dbReference type="PROSITE" id="PS51352"/>
    </source>
</evidence>
<dbReference type="InterPro" id="IPR036249">
    <property type="entry name" value="Thioredoxin-like_sf"/>
</dbReference>
<dbReference type="EMBL" id="CAEZYK010000030">
    <property type="protein sequence ID" value="CAB4721827.1"/>
    <property type="molecule type" value="Genomic_DNA"/>
</dbReference>
<dbReference type="EMBL" id="CAFBOF010000093">
    <property type="protein sequence ID" value="CAB4992261.1"/>
    <property type="molecule type" value="Genomic_DNA"/>
</dbReference>
<evidence type="ECO:0000256" key="9">
    <source>
        <dbReference type="ARBA" id="ARBA00038489"/>
    </source>
</evidence>
<organism evidence="12">
    <name type="scientific">freshwater metagenome</name>
    <dbReference type="NCBI Taxonomy" id="449393"/>
    <lineage>
        <taxon>unclassified sequences</taxon>
        <taxon>metagenomes</taxon>
        <taxon>ecological metagenomes</taxon>
    </lineage>
</organism>
<dbReference type="InterPro" id="IPR050924">
    <property type="entry name" value="Peroxiredoxin_BCP/PrxQ"/>
</dbReference>
<dbReference type="AlphaFoldDB" id="A0A6J6RD51"/>
<evidence type="ECO:0000313" key="12">
    <source>
        <dbReference type="EMBL" id="CAB4721827.1"/>
    </source>
</evidence>
<dbReference type="GO" id="GO:0008379">
    <property type="term" value="F:thioredoxin peroxidase activity"/>
    <property type="evidence" value="ECO:0007669"/>
    <property type="project" value="TreeGrafter"/>
</dbReference>
<dbReference type="InterPro" id="IPR024706">
    <property type="entry name" value="Peroxiredoxin_AhpC-typ"/>
</dbReference>
<evidence type="ECO:0000256" key="8">
    <source>
        <dbReference type="ARBA" id="ARBA00032824"/>
    </source>
</evidence>
<dbReference type="Pfam" id="PF00578">
    <property type="entry name" value="AhpC-TSA"/>
    <property type="match status" value="1"/>
</dbReference>
<dbReference type="GO" id="GO:0005737">
    <property type="term" value="C:cytoplasm"/>
    <property type="evidence" value="ECO:0007669"/>
    <property type="project" value="TreeGrafter"/>
</dbReference>
<dbReference type="PROSITE" id="PS51352">
    <property type="entry name" value="THIOREDOXIN_2"/>
    <property type="match status" value="1"/>
</dbReference>
<dbReference type="CDD" id="cd03018">
    <property type="entry name" value="PRX_AhpE_like"/>
    <property type="match status" value="1"/>
</dbReference>
<evidence type="ECO:0000313" key="14">
    <source>
        <dbReference type="EMBL" id="CAB4992261.1"/>
    </source>
</evidence>
<dbReference type="PANTHER" id="PTHR42801:SF20">
    <property type="entry name" value="ALKYL HYDROPEROXIDE REDUCTASE E"/>
    <property type="match status" value="1"/>
</dbReference>
<gene>
    <name evidence="12" type="ORF">UFOPK2683_00676</name>
    <name evidence="13" type="ORF">UFOPK3605_01591</name>
    <name evidence="14" type="ORF">UFOPK3897_01796</name>
    <name evidence="15" type="ORF">UFOPK4121_01725</name>
</gene>
<evidence type="ECO:0000256" key="10">
    <source>
        <dbReference type="ARBA" id="ARBA00049091"/>
    </source>
</evidence>
<protein>
    <recommendedName>
        <fullName evidence="2">thioredoxin-dependent peroxiredoxin</fullName>
        <ecNumber evidence="2">1.11.1.24</ecNumber>
    </recommendedName>
    <alternativeName>
        <fullName evidence="8">Thioredoxin peroxidase</fullName>
    </alternativeName>
</protein>
<evidence type="ECO:0000256" key="1">
    <source>
        <dbReference type="ARBA" id="ARBA00011245"/>
    </source>
</evidence>
<dbReference type="GO" id="GO:0045454">
    <property type="term" value="P:cell redox homeostasis"/>
    <property type="evidence" value="ECO:0007669"/>
    <property type="project" value="TreeGrafter"/>
</dbReference>
<keyword evidence="7" id="KW-0676">Redox-active center</keyword>
<keyword evidence="4" id="KW-0049">Antioxidant</keyword>
<proteinExistence type="inferred from homology"/>
<keyword evidence="5" id="KW-0560">Oxidoreductase</keyword>
<keyword evidence="3" id="KW-0575">Peroxidase</keyword>
<evidence type="ECO:0000256" key="5">
    <source>
        <dbReference type="ARBA" id="ARBA00023002"/>
    </source>
</evidence>
<evidence type="ECO:0000313" key="13">
    <source>
        <dbReference type="EMBL" id="CAB4919697.1"/>
    </source>
</evidence>
<feature type="domain" description="Thioredoxin" evidence="11">
    <location>
        <begin position="2"/>
        <end position="153"/>
    </location>
</feature>
<evidence type="ECO:0000256" key="6">
    <source>
        <dbReference type="ARBA" id="ARBA00023157"/>
    </source>
</evidence>
<evidence type="ECO:0000256" key="7">
    <source>
        <dbReference type="ARBA" id="ARBA00023284"/>
    </source>
</evidence>
<dbReference type="FunFam" id="3.40.30.10:FF:000118">
    <property type="entry name" value="Peroxiredoxin AhpE"/>
    <property type="match status" value="1"/>
</dbReference>
<dbReference type="SUPFAM" id="SSF52833">
    <property type="entry name" value="Thioredoxin-like"/>
    <property type="match status" value="1"/>
</dbReference>
<accession>A0A6J6RD51</accession>
<evidence type="ECO:0000256" key="4">
    <source>
        <dbReference type="ARBA" id="ARBA00022862"/>
    </source>
</evidence>
<comment type="subunit">
    <text evidence="1">Monomer.</text>
</comment>
<dbReference type="InterPro" id="IPR000866">
    <property type="entry name" value="AhpC/TSA"/>
</dbReference>
<dbReference type="EMBL" id="CAFBMM010000134">
    <property type="protein sequence ID" value="CAB4919697.1"/>
    <property type="molecule type" value="Genomic_DNA"/>
</dbReference>
<dbReference type="PANTHER" id="PTHR42801">
    <property type="entry name" value="THIOREDOXIN-DEPENDENT PEROXIDE REDUCTASE"/>
    <property type="match status" value="1"/>
</dbReference>
<reference evidence="12" key="1">
    <citation type="submission" date="2020-05" db="EMBL/GenBank/DDBJ databases">
        <authorList>
            <person name="Chiriac C."/>
            <person name="Salcher M."/>
            <person name="Ghai R."/>
            <person name="Kavagutti S V."/>
        </authorList>
    </citation>
    <scope>NUCLEOTIDE SEQUENCE</scope>
</reference>
<dbReference type="EC" id="1.11.1.24" evidence="2"/>
<keyword evidence="6" id="KW-1015">Disulfide bond</keyword>
<comment type="similarity">
    <text evidence="9">Belongs to the peroxiredoxin family. BCP/PrxQ subfamily.</text>
</comment>
<dbReference type="GO" id="GO:0034599">
    <property type="term" value="P:cellular response to oxidative stress"/>
    <property type="evidence" value="ECO:0007669"/>
    <property type="project" value="TreeGrafter"/>
</dbReference>
<evidence type="ECO:0000256" key="3">
    <source>
        <dbReference type="ARBA" id="ARBA00022559"/>
    </source>
</evidence>
<comment type="catalytic activity">
    <reaction evidence="10">
        <text>a hydroperoxide + [thioredoxin]-dithiol = an alcohol + [thioredoxin]-disulfide + H2O</text>
        <dbReference type="Rhea" id="RHEA:62620"/>
        <dbReference type="Rhea" id="RHEA-COMP:10698"/>
        <dbReference type="Rhea" id="RHEA-COMP:10700"/>
        <dbReference type="ChEBI" id="CHEBI:15377"/>
        <dbReference type="ChEBI" id="CHEBI:29950"/>
        <dbReference type="ChEBI" id="CHEBI:30879"/>
        <dbReference type="ChEBI" id="CHEBI:35924"/>
        <dbReference type="ChEBI" id="CHEBI:50058"/>
        <dbReference type="EC" id="1.11.1.24"/>
    </reaction>
</comment>
<sequence length="153" mass="16441">MLAVGTTAPDFTLKDQSGNEVSLSGYRGTSPVVLVFYPFTFTGVCQGELCELRDNPGDYTRDGAQVIALSCDSRFAQAQWAEAEGFDFPVLSDFWPHGAVAKAYEAFNEDLGCANRVTYVIDAEGKIVSSFATGDLGTARDKTEYAEALAKLG</sequence>
<evidence type="ECO:0000313" key="15">
    <source>
        <dbReference type="EMBL" id="CAB5034394.1"/>
    </source>
</evidence>
<name>A0A6J6RD51_9ZZZZ</name>
<evidence type="ECO:0000256" key="2">
    <source>
        <dbReference type="ARBA" id="ARBA00013017"/>
    </source>
</evidence>
<dbReference type="PIRSF" id="PIRSF000239">
    <property type="entry name" value="AHPC"/>
    <property type="match status" value="1"/>
</dbReference>
<dbReference type="EMBL" id="CAFBPQ010000111">
    <property type="protein sequence ID" value="CAB5034394.1"/>
    <property type="molecule type" value="Genomic_DNA"/>
</dbReference>